<feature type="compositionally biased region" description="Basic and acidic residues" evidence="2">
    <location>
        <begin position="441"/>
        <end position="450"/>
    </location>
</feature>
<dbReference type="Proteomes" id="UP000014500">
    <property type="component" value="Unassembled WGS sequence"/>
</dbReference>
<dbReference type="GO" id="GO:0016020">
    <property type="term" value="C:membrane"/>
    <property type="evidence" value="ECO:0007669"/>
    <property type="project" value="TreeGrafter"/>
</dbReference>
<evidence type="ECO:0000259" key="3">
    <source>
        <dbReference type="PROSITE" id="PS51035"/>
    </source>
</evidence>
<dbReference type="OMA" id="TENEKCM"/>
<evidence type="ECO:0000313" key="5">
    <source>
        <dbReference type="Proteomes" id="UP000014500"/>
    </source>
</evidence>
<reference evidence="4" key="2">
    <citation type="submission" date="2015-02" db="UniProtKB">
        <authorList>
            <consortium name="EnsemblMetazoa"/>
        </authorList>
    </citation>
    <scope>IDENTIFICATION</scope>
</reference>
<feature type="domain" description="BAG" evidence="3">
    <location>
        <begin position="278"/>
        <end position="345"/>
    </location>
</feature>
<dbReference type="EnsemblMetazoa" id="SMAR008930-RA">
    <property type="protein sequence ID" value="SMAR008930-PA"/>
    <property type="gene ID" value="SMAR008930"/>
</dbReference>
<evidence type="ECO:0000313" key="4">
    <source>
        <dbReference type="EnsemblMetazoa" id="SMAR008930-PA"/>
    </source>
</evidence>
<feature type="region of interest" description="Disordered" evidence="2">
    <location>
        <begin position="40"/>
        <end position="266"/>
    </location>
</feature>
<keyword evidence="1" id="KW-0143">Chaperone</keyword>
<keyword evidence="5" id="KW-1185">Reference proteome</keyword>
<evidence type="ECO:0000256" key="2">
    <source>
        <dbReference type="SAM" id="MobiDB-lite"/>
    </source>
</evidence>
<dbReference type="PANTHER" id="PTHR12329">
    <property type="entry name" value="BCL2-ASSOCIATED ATHANOGENE"/>
    <property type="match status" value="1"/>
</dbReference>
<organism evidence="4 5">
    <name type="scientific">Strigamia maritima</name>
    <name type="common">European centipede</name>
    <name type="synonym">Geophilus maritimus</name>
    <dbReference type="NCBI Taxonomy" id="126957"/>
    <lineage>
        <taxon>Eukaryota</taxon>
        <taxon>Metazoa</taxon>
        <taxon>Ecdysozoa</taxon>
        <taxon>Arthropoda</taxon>
        <taxon>Myriapoda</taxon>
        <taxon>Chilopoda</taxon>
        <taxon>Pleurostigmophora</taxon>
        <taxon>Geophilomorpha</taxon>
        <taxon>Linotaeniidae</taxon>
        <taxon>Strigamia</taxon>
    </lineage>
</organism>
<dbReference type="PANTHER" id="PTHR12329:SF5">
    <property type="entry name" value="STARVIN, ISOFORM E"/>
    <property type="match status" value="1"/>
</dbReference>
<reference evidence="5" key="1">
    <citation type="submission" date="2011-05" db="EMBL/GenBank/DDBJ databases">
        <authorList>
            <person name="Richards S.R."/>
            <person name="Qu J."/>
            <person name="Jiang H."/>
            <person name="Jhangiani S.N."/>
            <person name="Agravi P."/>
            <person name="Goodspeed R."/>
            <person name="Gross S."/>
            <person name="Mandapat C."/>
            <person name="Jackson L."/>
            <person name="Mathew T."/>
            <person name="Pu L."/>
            <person name="Thornton R."/>
            <person name="Saada N."/>
            <person name="Wilczek-Boney K.B."/>
            <person name="Lee S."/>
            <person name="Kovar C."/>
            <person name="Wu Y."/>
            <person name="Scherer S.E."/>
            <person name="Worley K.C."/>
            <person name="Muzny D.M."/>
            <person name="Gibbs R."/>
        </authorList>
    </citation>
    <scope>NUCLEOTIDE SEQUENCE</scope>
    <source>
        <strain evidence="5">Brora</strain>
    </source>
</reference>
<dbReference type="AlphaFoldDB" id="T1J5M6"/>
<evidence type="ECO:0000256" key="1">
    <source>
        <dbReference type="ARBA" id="ARBA00023186"/>
    </source>
</evidence>
<dbReference type="SMART" id="SM00264">
    <property type="entry name" value="BAG"/>
    <property type="match status" value="1"/>
</dbReference>
<feature type="compositionally biased region" description="Polar residues" evidence="2">
    <location>
        <begin position="456"/>
        <end position="467"/>
    </location>
</feature>
<dbReference type="GO" id="GO:0051087">
    <property type="term" value="F:protein-folding chaperone binding"/>
    <property type="evidence" value="ECO:0007669"/>
    <property type="project" value="InterPro"/>
</dbReference>
<dbReference type="InterPro" id="IPR039773">
    <property type="entry name" value="BAG_chaperone_regulator"/>
</dbReference>
<dbReference type="HOGENOM" id="CLU_585713_0_0_1"/>
<feature type="compositionally biased region" description="Polar residues" evidence="2">
    <location>
        <begin position="162"/>
        <end position="173"/>
    </location>
</feature>
<feature type="compositionally biased region" description="Basic and acidic residues" evidence="2">
    <location>
        <begin position="66"/>
        <end position="80"/>
    </location>
</feature>
<dbReference type="Pfam" id="PF02179">
    <property type="entry name" value="BAG"/>
    <property type="match status" value="1"/>
</dbReference>
<feature type="compositionally biased region" description="Basic and acidic residues" evidence="2">
    <location>
        <begin position="245"/>
        <end position="254"/>
    </location>
</feature>
<dbReference type="EMBL" id="JH431866">
    <property type="status" value="NOT_ANNOTATED_CDS"/>
    <property type="molecule type" value="Genomic_DNA"/>
</dbReference>
<feature type="compositionally biased region" description="Polar residues" evidence="2">
    <location>
        <begin position="361"/>
        <end position="373"/>
    </location>
</feature>
<dbReference type="InterPro" id="IPR036533">
    <property type="entry name" value="BAG_dom_sf"/>
</dbReference>
<protein>
    <recommendedName>
        <fullName evidence="3">BAG domain-containing protein</fullName>
    </recommendedName>
</protein>
<name>T1J5M6_STRMM</name>
<dbReference type="GO" id="GO:0005829">
    <property type="term" value="C:cytosol"/>
    <property type="evidence" value="ECO:0007669"/>
    <property type="project" value="TreeGrafter"/>
</dbReference>
<feature type="compositionally biased region" description="Low complexity" evidence="2">
    <location>
        <begin position="40"/>
        <end position="57"/>
    </location>
</feature>
<dbReference type="GO" id="GO:0005634">
    <property type="term" value="C:nucleus"/>
    <property type="evidence" value="ECO:0007669"/>
    <property type="project" value="TreeGrafter"/>
</dbReference>
<dbReference type="PROSITE" id="PS51035">
    <property type="entry name" value="BAG"/>
    <property type="match status" value="1"/>
</dbReference>
<dbReference type="STRING" id="126957.T1J5M6"/>
<feature type="compositionally biased region" description="Polar residues" evidence="2">
    <location>
        <begin position="99"/>
        <end position="113"/>
    </location>
</feature>
<dbReference type="SUPFAM" id="SSF63491">
    <property type="entry name" value="BAG domain"/>
    <property type="match status" value="1"/>
</dbReference>
<feature type="region of interest" description="Disordered" evidence="2">
    <location>
        <begin position="357"/>
        <end position="467"/>
    </location>
</feature>
<dbReference type="InterPro" id="IPR003103">
    <property type="entry name" value="BAG_domain"/>
</dbReference>
<dbReference type="Gene3D" id="1.20.58.120">
    <property type="entry name" value="BAG domain"/>
    <property type="match status" value="1"/>
</dbReference>
<proteinExistence type="predicted"/>
<sequence length="467" mass="52427">MSHQRPFSHFRRFKPRSTLFEDVSPDSNDMFGFDDPSWTFPRTSSRFGSSSFDSPRSNMRPAFRSRNLDDEPFFRNRRWMDDDDEPRMSRGYSPDSRHSPTPQAESPGSQSFFRSMDANGGIPTRVKHEGSSRSSTPSNEDINEPESPVPVPGVEKHPGVTSKVNSGNPQTAKRQPKVHHIPIRVEARDEEMSGQQQDATTHRKATFKPPSPQPSPQMQQPQSPKTVPRKGKSTVHIIPTQVNGDAKEASKPEAKPVTPPSSAAKSTQMIVIETTLLDLERLKPQVEKFKGTRADKEYLFLDEMLTRHLIKLDDIVVEGNNELRQARKTAIKRVNDCIHVLEANVVITQEEGVERKDENVEINQENTQSNQMECDSEAEKGAENSAEASGEQIGSSANSEAGQENVQRNETENEKCMDLTDKPESNKGDVDMENSSMESTEQDKMDSKVDDENEPKTFTTTLSLQIT</sequence>
<feature type="compositionally biased region" description="Polar residues" evidence="2">
    <location>
        <begin position="392"/>
        <end position="406"/>
    </location>
</feature>
<dbReference type="GO" id="GO:0000774">
    <property type="term" value="F:adenyl-nucleotide exchange factor activity"/>
    <property type="evidence" value="ECO:0007669"/>
    <property type="project" value="TreeGrafter"/>
</dbReference>
<feature type="compositionally biased region" description="Basic and acidic residues" evidence="2">
    <location>
        <begin position="407"/>
        <end position="430"/>
    </location>
</feature>
<dbReference type="GO" id="GO:0050821">
    <property type="term" value="P:protein stabilization"/>
    <property type="evidence" value="ECO:0007669"/>
    <property type="project" value="TreeGrafter"/>
</dbReference>
<accession>T1J5M6</accession>
<dbReference type="eggNOG" id="KOG4361">
    <property type="taxonomic scope" value="Eukaryota"/>
</dbReference>